<dbReference type="PANTHER" id="PTHR33697">
    <property type="entry name" value="T17B22.17 PROTEIN-RELATED"/>
    <property type="match status" value="1"/>
</dbReference>
<dbReference type="eggNOG" id="ENOG502QTTG">
    <property type="taxonomic scope" value="Eukaryota"/>
</dbReference>
<keyword evidence="5" id="KW-1185">Reference proteome</keyword>
<feature type="domain" description="PWWP" evidence="2">
    <location>
        <begin position="24"/>
        <end position="79"/>
    </location>
</feature>
<dbReference type="OrthoDB" id="1908535at2759"/>
<accession>A0A1D6HH07</accession>
<gene>
    <name evidence="4" type="primary">LOC103627591</name>
    <name evidence="3" type="ORF">ZEAMMB73_Zm00001d017721</name>
</gene>
<keyword evidence="6" id="KW-1267">Proteomics identification</keyword>
<dbReference type="PANTHER" id="PTHR33697:SF2">
    <property type="entry name" value="T17B22.17 PROTEIN"/>
    <property type="match status" value="1"/>
</dbReference>
<organism evidence="3">
    <name type="scientific">Zea mays</name>
    <name type="common">Maize</name>
    <dbReference type="NCBI Taxonomy" id="4577"/>
    <lineage>
        <taxon>Eukaryota</taxon>
        <taxon>Viridiplantae</taxon>
        <taxon>Streptophyta</taxon>
        <taxon>Embryophyta</taxon>
        <taxon>Tracheophyta</taxon>
        <taxon>Spermatophyta</taxon>
        <taxon>Magnoliopsida</taxon>
        <taxon>Liliopsida</taxon>
        <taxon>Poales</taxon>
        <taxon>Poaceae</taxon>
        <taxon>PACMAD clade</taxon>
        <taxon>Panicoideae</taxon>
        <taxon>Andropogonodae</taxon>
        <taxon>Andropogoneae</taxon>
        <taxon>Tripsacinae</taxon>
        <taxon>Zea</taxon>
    </lineage>
</organism>
<dbReference type="Gene3D" id="2.30.30.140">
    <property type="match status" value="1"/>
</dbReference>
<evidence type="ECO:0000313" key="4">
    <source>
        <dbReference type="EnsemblPlants" id="Zm00001eb251630_P002"/>
    </source>
</evidence>
<reference evidence="4" key="4">
    <citation type="submission" date="2021-05" db="UniProtKB">
        <authorList>
            <consortium name="EnsemblPlants"/>
        </authorList>
    </citation>
    <scope>IDENTIFICATION</scope>
    <source>
        <strain evidence="4">cv. B73</strain>
    </source>
</reference>
<dbReference type="Gramene" id="Zm00001eb251630_T002">
    <property type="protein sequence ID" value="Zm00001eb251630_P002"/>
    <property type="gene ID" value="Zm00001eb251630"/>
</dbReference>
<dbReference type="EMBL" id="CM000781">
    <property type="protein sequence ID" value="AQK73844.1"/>
    <property type="molecule type" value="Genomic_DNA"/>
</dbReference>
<dbReference type="SUPFAM" id="SSF63748">
    <property type="entry name" value="Tudor/PWWP/MBT"/>
    <property type="match status" value="1"/>
</dbReference>
<feature type="region of interest" description="Disordered" evidence="1">
    <location>
        <begin position="653"/>
        <end position="687"/>
    </location>
</feature>
<feature type="compositionally biased region" description="Basic and acidic residues" evidence="1">
    <location>
        <begin position="478"/>
        <end position="487"/>
    </location>
</feature>
<dbReference type="IntAct" id="A0A1D6HH07">
    <property type="interactions" value="3"/>
</dbReference>
<dbReference type="RefSeq" id="XP_008646117.1">
    <property type="nucleotide sequence ID" value="XM_008647895.4"/>
</dbReference>
<dbReference type="InterPro" id="IPR044679">
    <property type="entry name" value="PWWP2-like"/>
</dbReference>
<dbReference type="PaxDb" id="4577-GRMZM2G317738_P01"/>
<dbReference type="EMBL" id="CM000781">
    <property type="protein sequence ID" value="AQK73846.1"/>
    <property type="molecule type" value="Genomic_DNA"/>
</dbReference>
<dbReference type="InterPro" id="IPR000313">
    <property type="entry name" value="PWWP_dom"/>
</dbReference>
<name>A0A1D6HH07_MAIZE</name>
<feature type="compositionally biased region" description="Basic residues" evidence="1">
    <location>
        <begin position="725"/>
        <end position="735"/>
    </location>
</feature>
<protein>
    <submittedName>
        <fullName evidence="3">Tudor/PWWP/MBT superfamily protein</fullName>
    </submittedName>
</protein>
<dbReference type="Pfam" id="PF00855">
    <property type="entry name" value="PWWP"/>
    <property type="match status" value="1"/>
</dbReference>
<reference evidence="5" key="1">
    <citation type="journal article" date="2009" name="Science">
        <title>The B73 maize genome: complexity, diversity, and dynamics.</title>
        <authorList>
            <person name="Schnable P.S."/>
            <person name="Ware D."/>
            <person name="Fulton R.S."/>
            <person name="Stein J.C."/>
            <person name="Wei F."/>
            <person name="Pasternak S."/>
            <person name="Liang C."/>
            <person name="Zhang J."/>
            <person name="Fulton L."/>
            <person name="Graves T.A."/>
            <person name="Minx P."/>
            <person name="Reily A.D."/>
            <person name="Courtney L."/>
            <person name="Kruchowski S.S."/>
            <person name="Tomlinson C."/>
            <person name="Strong C."/>
            <person name="Delehaunty K."/>
            <person name="Fronick C."/>
            <person name="Courtney B."/>
            <person name="Rock S.M."/>
            <person name="Belter E."/>
            <person name="Du F."/>
            <person name="Kim K."/>
            <person name="Abbott R.M."/>
            <person name="Cotton M."/>
            <person name="Levy A."/>
            <person name="Marchetto P."/>
            <person name="Ochoa K."/>
            <person name="Jackson S.M."/>
            <person name="Gillam B."/>
            <person name="Chen W."/>
            <person name="Yan L."/>
            <person name="Higginbotham J."/>
            <person name="Cardenas M."/>
            <person name="Waligorski J."/>
            <person name="Applebaum E."/>
            <person name="Phelps L."/>
            <person name="Falcone J."/>
            <person name="Kanchi K."/>
            <person name="Thane T."/>
            <person name="Scimone A."/>
            <person name="Thane N."/>
            <person name="Henke J."/>
            <person name="Wang T."/>
            <person name="Ruppert J."/>
            <person name="Shah N."/>
            <person name="Rotter K."/>
            <person name="Hodges J."/>
            <person name="Ingenthron E."/>
            <person name="Cordes M."/>
            <person name="Kohlberg S."/>
            <person name="Sgro J."/>
            <person name="Delgado B."/>
            <person name="Mead K."/>
            <person name="Chinwalla A."/>
            <person name="Leonard S."/>
            <person name="Crouse K."/>
            <person name="Collura K."/>
            <person name="Kudrna D."/>
            <person name="Currie J."/>
            <person name="He R."/>
            <person name="Angelova A."/>
            <person name="Rajasekar S."/>
            <person name="Mueller T."/>
            <person name="Lomeli R."/>
            <person name="Scara G."/>
            <person name="Ko A."/>
            <person name="Delaney K."/>
            <person name="Wissotski M."/>
            <person name="Lopez G."/>
            <person name="Campos D."/>
            <person name="Braidotti M."/>
            <person name="Ashley E."/>
            <person name="Golser W."/>
            <person name="Kim H."/>
            <person name="Lee S."/>
            <person name="Lin J."/>
            <person name="Dujmic Z."/>
            <person name="Kim W."/>
            <person name="Talag J."/>
            <person name="Zuccolo A."/>
            <person name="Fan C."/>
            <person name="Sebastian A."/>
            <person name="Kramer M."/>
            <person name="Spiegel L."/>
            <person name="Nascimento L."/>
            <person name="Zutavern T."/>
            <person name="Miller B."/>
            <person name="Ambroise C."/>
            <person name="Muller S."/>
            <person name="Spooner W."/>
            <person name="Narechania A."/>
            <person name="Ren L."/>
            <person name="Wei S."/>
            <person name="Kumari S."/>
            <person name="Faga B."/>
            <person name="Levy M.J."/>
            <person name="McMahan L."/>
            <person name="Van Buren P."/>
            <person name="Vaughn M.W."/>
            <person name="Ying K."/>
            <person name="Yeh C.-T."/>
            <person name="Emrich S.J."/>
            <person name="Jia Y."/>
            <person name="Kalyanaraman A."/>
            <person name="Hsia A.-P."/>
            <person name="Barbazuk W.B."/>
            <person name="Baucom R.S."/>
            <person name="Brutnell T.P."/>
            <person name="Carpita N.C."/>
            <person name="Chaparro C."/>
            <person name="Chia J.-M."/>
            <person name="Deragon J.-M."/>
            <person name="Estill J.C."/>
            <person name="Fu Y."/>
            <person name="Jeddeloh J.A."/>
            <person name="Han Y."/>
            <person name="Lee H."/>
            <person name="Li P."/>
            <person name="Lisch D.R."/>
            <person name="Liu S."/>
            <person name="Liu Z."/>
            <person name="Nagel D.H."/>
            <person name="McCann M.C."/>
            <person name="SanMiguel P."/>
            <person name="Myers A.M."/>
            <person name="Nettleton D."/>
            <person name="Nguyen J."/>
            <person name="Penning B.W."/>
            <person name="Ponnala L."/>
            <person name="Schneider K.L."/>
            <person name="Schwartz D.C."/>
            <person name="Sharma A."/>
            <person name="Soderlund C."/>
            <person name="Springer N.M."/>
            <person name="Sun Q."/>
            <person name="Wang H."/>
            <person name="Waterman M."/>
            <person name="Westerman R."/>
            <person name="Wolfgruber T.K."/>
            <person name="Yang L."/>
            <person name="Yu Y."/>
            <person name="Zhang L."/>
            <person name="Zhou S."/>
            <person name="Zhu Q."/>
            <person name="Bennetzen J.L."/>
            <person name="Dawe R.K."/>
            <person name="Jiang J."/>
            <person name="Jiang N."/>
            <person name="Presting G.G."/>
            <person name="Wessler S.R."/>
            <person name="Aluru S."/>
            <person name="Martienssen R.A."/>
            <person name="Clifton S.W."/>
            <person name="McCombie W.R."/>
            <person name="Wing R.A."/>
            <person name="Wilson R.K."/>
        </authorList>
    </citation>
    <scope>NUCLEOTIDE SEQUENCE [LARGE SCALE GENOMIC DNA]</scope>
    <source>
        <strain evidence="5">cv. B73</strain>
    </source>
</reference>
<dbReference type="AlphaFoldDB" id="A0A1D6HH07"/>
<dbReference type="GeneID" id="103627591"/>
<dbReference type="PROSITE" id="PS50812">
    <property type="entry name" value="PWWP"/>
    <property type="match status" value="1"/>
</dbReference>
<evidence type="ECO:0007829" key="6">
    <source>
        <dbReference type="PeptideAtlas" id="A0A1D6HH07"/>
    </source>
</evidence>
<feature type="compositionally biased region" description="Polar residues" evidence="1">
    <location>
        <begin position="705"/>
        <end position="724"/>
    </location>
</feature>
<evidence type="ECO:0000259" key="2">
    <source>
        <dbReference type="PROSITE" id="PS50812"/>
    </source>
</evidence>
<dbReference type="EnsemblPlants" id="Zm00001eb251630_T002">
    <property type="protein sequence ID" value="Zm00001eb251630_P002"/>
    <property type="gene ID" value="Zm00001eb251630"/>
</dbReference>
<feature type="region of interest" description="Disordered" evidence="1">
    <location>
        <begin position="464"/>
        <end position="487"/>
    </location>
</feature>
<proteinExistence type="evidence at protein level"/>
<dbReference type="ExpressionAtlas" id="A0A1D6HH07">
    <property type="expression patterns" value="baseline and differential"/>
</dbReference>
<evidence type="ECO:0000313" key="5">
    <source>
        <dbReference type="Proteomes" id="UP000007305"/>
    </source>
</evidence>
<evidence type="ECO:0000313" key="3">
    <source>
        <dbReference type="EMBL" id="AQK73846.1"/>
    </source>
</evidence>
<dbReference type="Proteomes" id="UP000007305">
    <property type="component" value="Chromosome 5"/>
</dbReference>
<accession>A0A3L6ERI1</accession>
<sequence>MVGSSVEGGADGDGGCCGVGDTSPGTIVWVRRRNGSWWPGRILGPEELPPSQIMSPRSGTPVKLLGREDASVDWYNLEKSKRVKAFRCGEFDACIEKAEATQGTLVKKREKYARREDAVLHALELERKQFASKYQIQGFRPGPSGNISACTKHRKDLGSTRYKSKKSKNCKDVSVPPDVKKEVGQCFLHAGSKRNFSESLTQGNVVSNHMGNFSHLSHSHGGDTLENKESTIVKKNRSDGSDFEDSLVSKSDRRRPISQVLQSSENLLPHLKQNNDFGALLIKENNNPSLATSRSRRNKYTYMASDSGETQSHSDLPSIKMTATGADFENESYLRHTGYFSEEQTSSDFVEKQVTESSERECSESETEEDAELLQNASVILPIESHAPDPYSVPIYEKFKHVDYGDNEVAYSNYMPQLNESEEEDGSSELGVSQWHMKGKRNNRNATKRSVDMRDGNTWLKNYNGSLKGSLHNTNDGNPRKEGMHTSGEKFFEESIYQIKEEPSYDDSDETNVFEDTSHSEANLYYGKRCTSFLRTTRDLSRRYSYFNDYENDSSNVSPLNKDTEQMYHVDRNAYWDGPSFYQTKLTSRFGGMRPMLFNVNLKVQASYQGEHVPLVSLMSRLNGKAIVGHPIQIEIVEDGSTDHLILCGDSGMQESSAAPPAWPTGRRTAMQRVPRSNPSGALLDGDNEGGLVYSDYEMKPTKLYTSSNHQVKVNKKSSSNTRRSVAKSQKKSSKKTNLSSQKRRVLSSISTAKKHHGEGGRAKAHWRNDILGGLIRSEGVPLVTCVPTKVVFTRILEAVGRPPLSVVHRVRMTSPSVRDPP</sequence>
<reference evidence="3" key="2">
    <citation type="submission" date="2015-12" db="EMBL/GenBank/DDBJ databases">
        <title>Update maize B73 reference genome by single molecule sequencing technologies.</title>
        <authorList>
            <consortium name="Maize Genome Sequencing Project"/>
            <person name="Ware D."/>
        </authorList>
    </citation>
    <scope>NUCLEOTIDE SEQUENCE</scope>
    <source>
        <tissue evidence="3">Seedling</tissue>
    </source>
</reference>
<dbReference type="CDD" id="cd05162">
    <property type="entry name" value="PWWP"/>
    <property type="match status" value="1"/>
</dbReference>
<evidence type="ECO:0000256" key="1">
    <source>
        <dbReference type="SAM" id="MobiDB-lite"/>
    </source>
</evidence>
<reference evidence="4" key="3">
    <citation type="submission" date="2019-07" db="EMBL/GenBank/DDBJ databases">
        <authorList>
            <person name="Seetharam A."/>
            <person name="Woodhouse M."/>
            <person name="Cannon E."/>
        </authorList>
    </citation>
    <scope>NUCLEOTIDE SEQUENCE [LARGE SCALE GENOMIC DNA]</scope>
    <source>
        <strain evidence="4">cv. B73</strain>
    </source>
</reference>
<feature type="compositionally biased region" description="Polar residues" evidence="1">
    <location>
        <begin position="464"/>
        <end position="477"/>
    </location>
</feature>
<feature type="region of interest" description="Disordered" evidence="1">
    <location>
        <begin position="705"/>
        <end position="765"/>
    </location>
</feature>
<feature type="region of interest" description="Disordered" evidence="1">
    <location>
        <begin position="235"/>
        <end position="255"/>
    </location>
</feature>
<dbReference type="KEGG" id="zma:103627591"/>